<organism evidence="1 2">
    <name type="scientific">[Mycobacterium] zoologicum</name>
    <dbReference type="NCBI Taxonomy" id="2872311"/>
    <lineage>
        <taxon>Bacteria</taxon>
        <taxon>Bacillati</taxon>
        <taxon>Actinomycetota</taxon>
        <taxon>Actinomycetes</taxon>
        <taxon>Mycobacteriales</taxon>
        <taxon>Mycobacteriaceae</taxon>
        <taxon>Mycolicibacter</taxon>
    </lineage>
</organism>
<dbReference type="Proteomes" id="UP001299046">
    <property type="component" value="Unassembled WGS sequence"/>
</dbReference>
<dbReference type="EMBL" id="JAYJJT010000008">
    <property type="protein sequence ID" value="MEB3049848.1"/>
    <property type="molecule type" value="Genomic_DNA"/>
</dbReference>
<evidence type="ECO:0000313" key="2">
    <source>
        <dbReference type="Proteomes" id="UP001299046"/>
    </source>
</evidence>
<gene>
    <name evidence="1" type="ORF">KV112_08885</name>
</gene>
<keyword evidence="2" id="KW-1185">Reference proteome</keyword>
<sequence>MSRRLQVIVDDAEYEALVVQAARRGESVSAWVRRKLRAAPEESSDLRLARKLAAIRAAARFDGPTGDIDELLADNDLRYPTELPE</sequence>
<proteinExistence type="predicted"/>
<name>A0ABU5YIH3_9MYCO</name>
<reference evidence="1 2" key="1">
    <citation type="submission" date="2023-12" db="EMBL/GenBank/DDBJ databases">
        <title>Description of new species of Mycobacterium terrae complex isolated from sewage at the Sao Paulo Zoological Park Foundation in Brazil.</title>
        <authorList>
            <person name="Romagnoli C.L."/>
            <person name="Conceicao E.C."/>
            <person name="Machado E."/>
            <person name="Barreto L.B.P.F."/>
            <person name="Sharma A."/>
            <person name="Silva N.M."/>
            <person name="Marques L.E."/>
            <person name="Juliana M.A."/>
            <person name="Lourenco M.C.S."/>
            <person name="Digiampietri L.A."/>
            <person name="Suffys P.N."/>
            <person name="Viana-Niero C."/>
        </authorList>
    </citation>
    <scope>NUCLEOTIDE SEQUENCE [LARGE SCALE GENOMIC DNA]</scope>
    <source>
        <strain evidence="1 2">MYC123</strain>
    </source>
</reference>
<comment type="caution">
    <text evidence="1">The sequence shown here is derived from an EMBL/GenBank/DDBJ whole genome shotgun (WGS) entry which is preliminary data.</text>
</comment>
<evidence type="ECO:0000313" key="1">
    <source>
        <dbReference type="EMBL" id="MEB3049848.1"/>
    </source>
</evidence>
<dbReference type="InterPro" id="IPR010985">
    <property type="entry name" value="Ribbon_hlx_hlx"/>
</dbReference>
<protein>
    <submittedName>
        <fullName evidence="1">Antitoxin</fullName>
    </submittedName>
</protein>
<dbReference type="RefSeq" id="WP_224863822.1">
    <property type="nucleotide sequence ID" value="NZ_JAYJJS010000010.1"/>
</dbReference>
<dbReference type="SUPFAM" id="SSF47598">
    <property type="entry name" value="Ribbon-helix-helix"/>
    <property type="match status" value="1"/>
</dbReference>
<accession>A0ABU5YIH3</accession>